<reference evidence="1" key="1">
    <citation type="submission" date="2020-05" db="EMBL/GenBank/DDBJ databases">
        <authorList>
            <person name="Chiriac C."/>
            <person name="Salcher M."/>
            <person name="Ghai R."/>
            <person name="Kavagutti S V."/>
        </authorList>
    </citation>
    <scope>NUCLEOTIDE SEQUENCE</scope>
</reference>
<accession>A0A6J6R6J9</accession>
<evidence type="ECO:0000313" key="1">
    <source>
        <dbReference type="EMBL" id="CAB4718772.1"/>
    </source>
</evidence>
<dbReference type="EMBL" id="CAEZYE010000080">
    <property type="protein sequence ID" value="CAB4718772.1"/>
    <property type="molecule type" value="Genomic_DNA"/>
</dbReference>
<dbReference type="AlphaFoldDB" id="A0A6J6R6J9"/>
<organism evidence="1">
    <name type="scientific">freshwater metagenome</name>
    <dbReference type="NCBI Taxonomy" id="449393"/>
    <lineage>
        <taxon>unclassified sequences</taxon>
        <taxon>metagenomes</taxon>
        <taxon>ecological metagenomes</taxon>
    </lineage>
</organism>
<name>A0A6J6R6J9_9ZZZZ</name>
<gene>
    <name evidence="1" type="ORF">UFOPK2655_01183</name>
</gene>
<sequence>MKIRINAFKSHGVRAAAREWPEVSDADLTRYHSRLD</sequence>
<proteinExistence type="predicted"/>
<protein>
    <submittedName>
        <fullName evidence="1">Unannotated protein</fullName>
    </submittedName>
</protein>